<feature type="domain" description="Orn/Lys/Arg decarboxylases family 1 pyridoxal-P attachment site" evidence="6">
    <location>
        <begin position="13"/>
        <end position="311"/>
    </location>
</feature>
<keyword evidence="9" id="KW-1185">Reference proteome</keyword>
<dbReference type="Gene3D" id="3.40.640.10">
    <property type="entry name" value="Type I PLP-dependent aspartate aminotransferase-like (Major domain)"/>
    <property type="match status" value="1"/>
</dbReference>
<protein>
    <submittedName>
        <fullName evidence="8">Arginine decarboxylase</fullName>
        <ecNumber evidence="8">4.1.1.18</ecNumber>
        <ecNumber evidence="8">4.1.1.19</ecNumber>
    </submittedName>
</protein>
<accession>A0A150KPM8</accession>
<dbReference type="SUPFAM" id="SSF55904">
    <property type="entry name" value="Ornithine decarboxylase C-terminal domain"/>
    <property type="match status" value="1"/>
</dbReference>
<dbReference type="STRING" id="46224.B4102_3481"/>
<comment type="caution">
    <text evidence="8">The sequence shown here is derived from an EMBL/GenBank/DDBJ whole genome shotgun (WGS) entry which is preliminary data.</text>
</comment>
<feature type="domain" description="Orn/Lys/Arg decarboxylase C-terminal" evidence="7">
    <location>
        <begin position="407"/>
        <end position="467"/>
    </location>
</feature>
<dbReference type="InterPro" id="IPR015424">
    <property type="entry name" value="PyrdxlP-dep_Trfase"/>
</dbReference>
<dbReference type="PANTHER" id="PTHR43277:SF3">
    <property type="entry name" value="DECARBOXYLASE, PUTATIVE-RELATED"/>
    <property type="match status" value="1"/>
</dbReference>
<dbReference type="Pfam" id="PF03711">
    <property type="entry name" value="OKR_DC_1_C"/>
    <property type="match status" value="1"/>
</dbReference>
<evidence type="ECO:0000259" key="6">
    <source>
        <dbReference type="Pfam" id="PF01276"/>
    </source>
</evidence>
<dbReference type="GO" id="GO:0008923">
    <property type="term" value="F:lysine decarboxylase activity"/>
    <property type="evidence" value="ECO:0007669"/>
    <property type="project" value="UniProtKB-EC"/>
</dbReference>
<evidence type="ECO:0000256" key="2">
    <source>
        <dbReference type="ARBA" id="ARBA00010671"/>
    </source>
</evidence>
<comment type="similarity">
    <text evidence="2">Belongs to the Orn/Lys/Arg decarboxylase class-I family.</text>
</comment>
<dbReference type="Gene3D" id="3.90.105.10">
    <property type="entry name" value="Molybdopterin biosynthesis moea protein, domain 2"/>
    <property type="match status" value="1"/>
</dbReference>
<dbReference type="SUPFAM" id="SSF53383">
    <property type="entry name" value="PLP-dependent transferases"/>
    <property type="match status" value="1"/>
</dbReference>
<dbReference type="Pfam" id="PF01276">
    <property type="entry name" value="OKR_DC_1"/>
    <property type="match status" value="1"/>
</dbReference>
<evidence type="ECO:0000313" key="8">
    <source>
        <dbReference type="EMBL" id="KYD00946.1"/>
    </source>
</evidence>
<dbReference type="AlphaFoldDB" id="A0A150KPM8"/>
<dbReference type="Proteomes" id="UP000075666">
    <property type="component" value="Unassembled WGS sequence"/>
</dbReference>
<evidence type="ECO:0000256" key="4">
    <source>
        <dbReference type="ARBA" id="ARBA00022898"/>
    </source>
</evidence>
<sequence length="482" mass="54983">MSEVNLMNQNRIPIYEALEKFLKNDPISFHVPGHKNGMLLKNEYPDLSRFLTYDVTELSGLDDLHSPDGPILEAQKLLSDYYGTRRSYFLVNGSTVGNLIMILSAFNAGDKVLVQRNCHKSIMNALVLAKVIPIFIEPRIDENMFVPEGVRKSIIKAAYNQYADVKGLVVTHPNYYGMTSYLEDIINIVHQHKGVVLVDEAHGPHFHLGEPFPKSAIDLGADMVVHSAHKMLPAMTMGSYLHINSNAISISKVEYYYSVLQSSSPSYPIMATLDIARHFIANFNEEDINYTLSQRNSFVTSLCKLEGVEVVNRNMKQDPLKLIVRYKGYSGYMLQRMLEEENIYIEMADPYQVVFILPLLKKNMVYSYSDALIKIKRVFEKYKPKSNSLKGIVVESDDKISSLSLLYEEMEDRSIEWVPFRYAENRIAAKMIIPYPPGIPTILPGEVITEEKIRLIKKYIEMHAKFQGETSRLLNGEIAVYI</sequence>
<reference evidence="8 9" key="1">
    <citation type="submission" date="2016-01" db="EMBL/GenBank/DDBJ databases">
        <title>Genome Sequences of Twelve Sporeforming Bacillus Species Isolated from Foods.</title>
        <authorList>
            <person name="Berendsen E.M."/>
            <person name="Wells-Bennik M.H."/>
            <person name="Krawcyk A.O."/>
            <person name="De Jong A."/>
            <person name="Holsappel S."/>
            <person name="Eijlander R.T."/>
            <person name="Kuipers O.P."/>
        </authorList>
    </citation>
    <scope>NUCLEOTIDE SEQUENCE [LARGE SCALE GENOMIC DNA]</scope>
    <source>
        <strain evidence="8 9">B4102</strain>
    </source>
</reference>
<dbReference type="GO" id="GO:0008792">
    <property type="term" value="F:arginine decarboxylase activity"/>
    <property type="evidence" value="ECO:0007669"/>
    <property type="project" value="UniProtKB-EC"/>
</dbReference>
<evidence type="ECO:0000256" key="5">
    <source>
        <dbReference type="ARBA" id="ARBA00023239"/>
    </source>
</evidence>
<evidence type="ECO:0000256" key="3">
    <source>
        <dbReference type="ARBA" id="ARBA00022793"/>
    </source>
</evidence>
<dbReference type="RefSeq" id="WP_235993216.1">
    <property type="nucleotide sequence ID" value="NZ_CP066701.1"/>
</dbReference>
<evidence type="ECO:0000256" key="1">
    <source>
        <dbReference type="ARBA" id="ARBA00001933"/>
    </source>
</evidence>
<dbReference type="InterPro" id="IPR000310">
    <property type="entry name" value="Orn/Lys/Arg_deCO2ase_major_dom"/>
</dbReference>
<dbReference type="InterPro" id="IPR008286">
    <property type="entry name" value="Prn/Lys/Arg_de-COase_C"/>
</dbReference>
<name>A0A150KPM8_9BACI</name>
<comment type="cofactor">
    <cofactor evidence="1">
        <name>pyridoxal 5'-phosphate</name>
        <dbReference type="ChEBI" id="CHEBI:597326"/>
    </cofactor>
</comment>
<keyword evidence="3" id="KW-0210">Decarboxylase</keyword>
<keyword evidence="5 8" id="KW-0456">Lyase</keyword>
<dbReference type="EMBL" id="LQYN01000072">
    <property type="protein sequence ID" value="KYD00946.1"/>
    <property type="molecule type" value="Genomic_DNA"/>
</dbReference>
<dbReference type="InterPro" id="IPR052357">
    <property type="entry name" value="Orn_Lys_Arg_decarboxylase-I"/>
</dbReference>
<keyword evidence="4" id="KW-0663">Pyridoxal phosphate</keyword>
<dbReference type="EC" id="4.1.1.19" evidence="8"/>
<dbReference type="PATRIC" id="fig|46224.3.peg.3738"/>
<evidence type="ECO:0000313" key="9">
    <source>
        <dbReference type="Proteomes" id="UP000075666"/>
    </source>
</evidence>
<dbReference type="EC" id="4.1.1.18" evidence="8"/>
<gene>
    <name evidence="8" type="ORF">B4102_3481</name>
</gene>
<organism evidence="8 9">
    <name type="scientific">Heyndrickxia sporothermodurans</name>
    <dbReference type="NCBI Taxonomy" id="46224"/>
    <lineage>
        <taxon>Bacteria</taxon>
        <taxon>Bacillati</taxon>
        <taxon>Bacillota</taxon>
        <taxon>Bacilli</taxon>
        <taxon>Bacillales</taxon>
        <taxon>Bacillaceae</taxon>
        <taxon>Heyndrickxia</taxon>
    </lineage>
</organism>
<dbReference type="InterPro" id="IPR036633">
    <property type="entry name" value="Prn/Lys/Arg_de-COase_C_sf"/>
</dbReference>
<dbReference type="InterPro" id="IPR015421">
    <property type="entry name" value="PyrdxlP-dep_Trfase_major"/>
</dbReference>
<evidence type="ECO:0000259" key="7">
    <source>
        <dbReference type="Pfam" id="PF03711"/>
    </source>
</evidence>
<proteinExistence type="inferred from homology"/>
<dbReference type="PANTHER" id="PTHR43277">
    <property type="entry name" value="ARGININE DECARBOXYLASE"/>
    <property type="match status" value="1"/>
</dbReference>